<evidence type="ECO:0008006" key="9">
    <source>
        <dbReference type="Google" id="ProtNLM"/>
    </source>
</evidence>
<keyword evidence="4" id="KW-0539">Nucleus</keyword>
<evidence type="ECO:0000259" key="6">
    <source>
        <dbReference type="PROSITE" id="PS50090"/>
    </source>
</evidence>
<evidence type="ECO:0000256" key="4">
    <source>
        <dbReference type="ARBA" id="ARBA00023242"/>
    </source>
</evidence>
<feature type="compositionally biased region" description="Basic and acidic residues" evidence="5">
    <location>
        <begin position="1"/>
        <end position="14"/>
    </location>
</feature>
<feature type="compositionally biased region" description="Low complexity" evidence="5">
    <location>
        <begin position="138"/>
        <end position="150"/>
    </location>
</feature>
<feature type="compositionally biased region" description="Polar residues" evidence="5">
    <location>
        <begin position="52"/>
        <end position="82"/>
    </location>
</feature>
<evidence type="ECO:0000256" key="5">
    <source>
        <dbReference type="SAM" id="MobiDB-lite"/>
    </source>
</evidence>
<name>A0A7S1ESN7_9RHOD</name>
<gene>
    <name evidence="8" type="ORF">TOLI1172_LOCUS5654</name>
</gene>
<dbReference type="EMBL" id="HBFP01007893">
    <property type="protein sequence ID" value="CAD8821259.1"/>
    <property type="molecule type" value="Transcribed_RNA"/>
</dbReference>
<feature type="compositionally biased region" description="Basic and acidic residues" evidence="5">
    <location>
        <begin position="151"/>
        <end position="171"/>
    </location>
</feature>
<dbReference type="SMART" id="SM00717">
    <property type="entry name" value="SANT"/>
    <property type="match status" value="2"/>
</dbReference>
<dbReference type="InterPro" id="IPR017930">
    <property type="entry name" value="Myb_dom"/>
</dbReference>
<evidence type="ECO:0000256" key="1">
    <source>
        <dbReference type="ARBA" id="ARBA00023015"/>
    </source>
</evidence>
<dbReference type="CDD" id="cd00167">
    <property type="entry name" value="SANT"/>
    <property type="match status" value="2"/>
</dbReference>
<feature type="compositionally biased region" description="Basic and acidic residues" evidence="5">
    <location>
        <begin position="128"/>
        <end position="137"/>
    </location>
</feature>
<dbReference type="AlphaFoldDB" id="A0A7S1ESN7"/>
<feature type="region of interest" description="Disordered" evidence="5">
    <location>
        <begin position="292"/>
        <end position="314"/>
    </location>
</feature>
<dbReference type="GO" id="GO:0019185">
    <property type="term" value="C:snRNA-activating protein complex"/>
    <property type="evidence" value="ECO:0007669"/>
    <property type="project" value="TreeGrafter"/>
</dbReference>
<feature type="compositionally biased region" description="Basic and acidic residues" evidence="5">
    <location>
        <begin position="305"/>
        <end position="314"/>
    </location>
</feature>
<keyword evidence="2" id="KW-0238">DNA-binding</keyword>
<dbReference type="GO" id="GO:0000978">
    <property type="term" value="F:RNA polymerase II cis-regulatory region sequence-specific DNA binding"/>
    <property type="evidence" value="ECO:0007669"/>
    <property type="project" value="TreeGrafter"/>
</dbReference>
<dbReference type="InterPro" id="IPR051575">
    <property type="entry name" value="Myb-like_DNA-bd"/>
</dbReference>
<dbReference type="GO" id="GO:0001006">
    <property type="term" value="F:RNA polymerase III type 3 promoter sequence-specific DNA binding"/>
    <property type="evidence" value="ECO:0007669"/>
    <property type="project" value="TreeGrafter"/>
</dbReference>
<dbReference type="GO" id="GO:0042795">
    <property type="term" value="P:snRNA transcription by RNA polymerase II"/>
    <property type="evidence" value="ECO:0007669"/>
    <property type="project" value="TreeGrafter"/>
</dbReference>
<dbReference type="InterPro" id="IPR001005">
    <property type="entry name" value="SANT/Myb"/>
</dbReference>
<feature type="region of interest" description="Disordered" evidence="5">
    <location>
        <begin position="1"/>
        <end position="111"/>
    </location>
</feature>
<sequence>MEKVGDGSKFKLNDEVGSTVDNKVKDKSSSNEDTTDSNPENLFVNRKLAWNGFQSDSTVGNGKNGSLTPPKQGERQLQQGVNDKQGHGASSHASQRIHKKEKSSTLKSNLDRVAVSQLLCDSNFRETPSSEKEDQGEQQHIQQQQQPQQQENRRESKDESASKEGARRPHSVETTLHPRKSRKRLQSLNSTTWSKEEDEKIISLVEIYGTRAWHVMSRVHFKEKRTGPQLRSRYMDVINPARKRRPWTAEEDQRILELQSKLGNQWSKIAEQFSGRIANDIKNRHRDLSKAISQTLIEEQGSAKQDGDRQKESD</sequence>
<feature type="domain" description="Myb-like" evidence="6">
    <location>
        <begin position="239"/>
        <end position="289"/>
    </location>
</feature>
<accession>A0A7S1ESN7</accession>
<dbReference type="PROSITE" id="PS51294">
    <property type="entry name" value="HTH_MYB"/>
    <property type="match status" value="2"/>
</dbReference>
<dbReference type="GO" id="GO:0042796">
    <property type="term" value="P:snRNA transcription by RNA polymerase III"/>
    <property type="evidence" value="ECO:0007669"/>
    <property type="project" value="TreeGrafter"/>
</dbReference>
<feature type="region of interest" description="Disordered" evidence="5">
    <location>
        <begin position="125"/>
        <end position="192"/>
    </location>
</feature>
<dbReference type="Pfam" id="PF00249">
    <property type="entry name" value="Myb_DNA-binding"/>
    <property type="match status" value="2"/>
</dbReference>
<dbReference type="PANTHER" id="PTHR46621:SF1">
    <property type="entry name" value="SNRNA-ACTIVATING PROTEIN COMPLEX SUBUNIT 4"/>
    <property type="match status" value="1"/>
</dbReference>
<evidence type="ECO:0000256" key="2">
    <source>
        <dbReference type="ARBA" id="ARBA00023125"/>
    </source>
</evidence>
<feature type="domain" description="HTH myb-type" evidence="7">
    <location>
        <begin position="185"/>
        <end position="238"/>
    </location>
</feature>
<dbReference type="Gene3D" id="1.10.10.60">
    <property type="entry name" value="Homeodomain-like"/>
    <property type="match status" value="2"/>
</dbReference>
<organism evidence="8">
    <name type="scientific">Timspurckia oligopyrenoides</name>
    <dbReference type="NCBI Taxonomy" id="708627"/>
    <lineage>
        <taxon>Eukaryota</taxon>
        <taxon>Rhodophyta</taxon>
        <taxon>Bangiophyceae</taxon>
        <taxon>Porphyridiales</taxon>
        <taxon>Porphyridiaceae</taxon>
        <taxon>Timspurckia</taxon>
    </lineage>
</organism>
<dbReference type="SUPFAM" id="SSF46689">
    <property type="entry name" value="Homeodomain-like"/>
    <property type="match status" value="1"/>
</dbReference>
<reference evidence="8" key="1">
    <citation type="submission" date="2021-01" db="EMBL/GenBank/DDBJ databases">
        <authorList>
            <person name="Corre E."/>
            <person name="Pelletier E."/>
            <person name="Niang G."/>
            <person name="Scheremetjew M."/>
            <person name="Finn R."/>
            <person name="Kale V."/>
            <person name="Holt S."/>
            <person name="Cochrane G."/>
            <person name="Meng A."/>
            <person name="Brown T."/>
            <person name="Cohen L."/>
        </authorList>
    </citation>
    <scope>NUCLEOTIDE SEQUENCE</scope>
    <source>
        <strain evidence="8">CCMP3278</strain>
    </source>
</reference>
<proteinExistence type="predicted"/>
<feature type="domain" description="Myb-like" evidence="6">
    <location>
        <begin position="185"/>
        <end position="238"/>
    </location>
</feature>
<evidence type="ECO:0000256" key="3">
    <source>
        <dbReference type="ARBA" id="ARBA00023163"/>
    </source>
</evidence>
<evidence type="ECO:0000259" key="7">
    <source>
        <dbReference type="PROSITE" id="PS51294"/>
    </source>
</evidence>
<feature type="domain" description="HTH myb-type" evidence="7">
    <location>
        <begin position="239"/>
        <end position="293"/>
    </location>
</feature>
<keyword evidence="1" id="KW-0805">Transcription regulation</keyword>
<dbReference type="PANTHER" id="PTHR46621">
    <property type="entry name" value="SNRNA-ACTIVATING PROTEIN COMPLEX SUBUNIT 4"/>
    <property type="match status" value="1"/>
</dbReference>
<dbReference type="InterPro" id="IPR009057">
    <property type="entry name" value="Homeodomain-like_sf"/>
</dbReference>
<dbReference type="PROSITE" id="PS50090">
    <property type="entry name" value="MYB_LIKE"/>
    <property type="match status" value="2"/>
</dbReference>
<protein>
    <recommendedName>
        <fullName evidence="9">Myb-like domain-containing protein</fullName>
    </recommendedName>
</protein>
<evidence type="ECO:0000313" key="8">
    <source>
        <dbReference type="EMBL" id="CAD8821259.1"/>
    </source>
</evidence>
<keyword evidence="3" id="KW-0804">Transcription</keyword>